<sequence>MNAVAETRYLAARMTEVQLLDVLTSLAEQAETDEGARAIFAILDAALSRRLGLDATKVAAAPLGTVETLQLAFEAQRFWVLIDRQHNQDVAVGPFATKELAEHDLQYGKVIDDLCHEDCLDAYVFEGLPPVGFDRVKPQYLVFANSWLVRLQGVDE</sequence>
<gene>
    <name evidence="1" type="ORF">V5R04_01565</name>
</gene>
<name>A0AAU7DXB5_9MICO</name>
<proteinExistence type="predicted"/>
<organism evidence="1">
    <name type="scientific">Jonesiaceae bacterium BS-20</name>
    <dbReference type="NCBI Taxonomy" id="3120821"/>
    <lineage>
        <taxon>Bacteria</taxon>
        <taxon>Bacillati</taxon>
        <taxon>Actinomycetota</taxon>
        <taxon>Actinomycetes</taxon>
        <taxon>Micrococcales</taxon>
        <taxon>Jonesiaceae</taxon>
    </lineage>
</organism>
<dbReference type="AlphaFoldDB" id="A0AAU7DXB5"/>
<protein>
    <submittedName>
        <fullName evidence="1">Uncharacterized protein</fullName>
    </submittedName>
</protein>
<accession>A0AAU7DXB5</accession>
<reference evidence="1" key="1">
    <citation type="submission" date="2024-02" db="EMBL/GenBank/DDBJ databases">
        <title>Tomenella chthoni gen. nov. sp. nov., a member of the family Jonesiaceae isolated from bat guano.</title>
        <authorList>
            <person name="Miller S.L."/>
            <person name="King J."/>
            <person name="Sankaranarayanan K."/>
            <person name="Lawson P.A."/>
        </authorList>
    </citation>
    <scope>NUCLEOTIDE SEQUENCE</scope>
    <source>
        <strain evidence="1">BS-20</strain>
    </source>
</reference>
<evidence type="ECO:0000313" key="1">
    <source>
        <dbReference type="EMBL" id="XBH21942.1"/>
    </source>
</evidence>
<dbReference type="EMBL" id="CP146203">
    <property type="protein sequence ID" value="XBH21942.1"/>
    <property type="molecule type" value="Genomic_DNA"/>
</dbReference>